<comment type="caution">
    <text evidence="5">The sequence shown here is derived from an EMBL/GenBank/DDBJ whole genome shotgun (WGS) entry which is preliminary data.</text>
</comment>
<name>A0A645E3Q2_9ZZZZ</name>
<evidence type="ECO:0000313" key="5">
    <source>
        <dbReference type="EMBL" id="MPM96424.1"/>
    </source>
</evidence>
<evidence type="ECO:0000256" key="2">
    <source>
        <dbReference type="ARBA" id="ARBA00022989"/>
    </source>
</evidence>
<dbReference type="Gene3D" id="1.20.1560.10">
    <property type="entry name" value="ABC transporter type 1, transmembrane domain"/>
    <property type="match status" value="1"/>
</dbReference>
<dbReference type="AlphaFoldDB" id="A0A645E3Q2"/>
<sequence>MDNGRSKIKYREIVKLFSDCRIKQIGLFFLCAIAVSSELYLVYQIKGLIDCLSAQNYDLFIILIRRVFLTAIFAFVFTILQTKQWHTFRAELINKMRVKMYKKC</sequence>
<feature type="transmembrane region" description="Helical" evidence="4">
    <location>
        <begin position="25"/>
        <end position="45"/>
    </location>
</feature>
<dbReference type="GO" id="GO:0016020">
    <property type="term" value="C:membrane"/>
    <property type="evidence" value="ECO:0007669"/>
    <property type="project" value="InterPro"/>
</dbReference>
<keyword evidence="1 4" id="KW-0812">Transmembrane</keyword>
<dbReference type="SUPFAM" id="SSF90123">
    <property type="entry name" value="ABC transporter transmembrane region"/>
    <property type="match status" value="1"/>
</dbReference>
<keyword evidence="2 4" id="KW-1133">Transmembrane helix</keyword>
<keyword evidence="3 4" id="KW-0472">Membrane</keyword>
<feature type="transmembrane region" description="Helical" evidence="4">
    <location>
        <begin position="57"/>
        <end position="80"/>
    </location>
</feature>
<proteinExistence type="predicted"/>
<dbReference type="EMBL" id="VSSQ01042803">
    <property type="protein sequence ID" value="MPM96424.1"/>
    <property type="molecule type" value="Genomic_DNA"/>
</dbReference>
<reference evidence="5" key="1">
    <citation type="submission" date="2019-08" db="EMBL/GenBank/DDBJ databases">
        <authorList>
            <person name="Kucharzyk K."/>
            <person name="Murdoch R.W."/>
            <person name="Higgins S."/>
            <person name="Loffler F."/>
        </authorList>
    </citation>
    <scope>NUCLEOTIDE SEQUENCE</scope>
</reference>
<accession>A0A645E3Q2</accession>
<evidence type="ECO:0000256" key="3">
    <source>
        <dbReference type="ARBA" id="ARBA00023136"/>
    </source>
</evidence>
<gene>
    <name evidence="5" type="ORF">SDC9_143587</name>
</gene>
<protein>
    <submittedName>
        <fullName evidence="5">Uncharacterized protein</fullName>
    </submittedName>
</protein>
<dbReference type="GO" id="GO:0005524">
    <property type="term" value="F:ATP binding"/>
    <property type="evidence" value="ECO:0007669"/>
    <property type="project" value="InterPro"/>
</dbReference>
<evidence type="ECO:0000256" key="4">
    <source>
        <dbReference type="SAM" id="Phobius"/>
    </source>
</evidence>
<dbReference type="InterPro" id="IPR036640">
    <property type="entry name" value="ABC1_TM_sf"/>
</dbReference>
<organism evidence="5">
    <name type="scientific">bioreactor metagenome</name>
    <dbReference type="NCBI Taxonomy" id="1076179"/>
    <lineage>
        <taxon>unclassified sequences</taxon>
        <taxon>metagenomes</taxon>
        <taxon>ecological metagenomes</taxon>
    </lineage>
</organism>
<evidence type="ECO:0000256" key="1">
    <source>
        <dbReference type="ARBA" id="ARBA00022692"/>
    </source>
</evidence>